<keyword evidence="2" id="KW-1185">Reference proteome</keyword>
<gene>
    <name evidence="1" type="ORF">EELLY_v1c07850</name>
</gene>
<dbReference type="RefSeq" id="WP_104206169.1">
    <property type="nucleotide sequence ID" value="NZ_PHND01000001.1"/>
</dbReference>
<dbReference type="Proteomes" id="UP000239010">
    <property type="component" value="Unassembled WGS sequence"/>
</dbReference>
<dbReference type="EMBL" id="PHND01000001">
    <property type="protein sequence ID" value="PPE05097.1"/>
    <property type="molecule type" value="Genomic_DNA"/>
</dbReference>
<accession>A0A8E2QWQ9</accession>
<name>A0A8E2QWQ9_9MOLU</name>
<dbReference type="AlphaFoldDB" id="A0A8E2QWQ9"/>
<organism evidence="1 2">
    <name type="scientific">Entomoplasma ellychniae</name>
    <dbReference type="NCBI Taxonomy" id="2114"/>
    <lineage>
        <taxon>Bacteria</taxon>
        <taxon>Bacillati</taxon>
        <taxon>Mycoplasmatota</taxon>
        <taxon>Mollicutes</taxon>
        <taxon>Entomoplasmatales</taxon>
        <taxon>Entomoplasmataceae</taxon>
        <taxon>Entomoplasma</taxon>
    </lineage>
</organism>
<reference evidence="1 2" key="1">
    <citation type="submission" date="2017-11" db="EMBL/GenBank/DDBJ databases">
        <title>Genome sequence of Entomoplasma ellychniae ELCN-1 (ATCC 43707).</title>
        <authorList>
            <person name="Lo W.-S."/>
            <person name="Gasparich G.E."/>
            <person name="Kuo C.-H."/>
        </authorList>
    </citation>
    <scope>NUCLEOTIDE SEQUENCE [LARGE SCALE GENOMIC DNA]</scope>
    <source>
        <strain evidence="1 2">ELCN-1</strain>
    </source>
</reference>
<sequence>MKDWLWGSFQKRIPQELRLACINDINSANEWIKEFIQNYNAKYVFKIDETKNLFVPWEAHKIDMDFALSTHYSRKVLNGSTIKFENKNYATFDKSGTRVNLAKKQEVAIVKTFTGEIFANYYTNFY</sequence>
<evidence type="ECO:0000313" key="1">
    <source>
        <dbReference type="EMBL" id="PPE05097.1"/>
    </source>
</evidence>
<comment type="caution">
    <text evidence="1">The sequence shown here is derived from an EMBL/GenBank/DDBJ whole genome shotgun (WGS) entry which is preliminary data.</text>
</comment>
<evidence type="ECO:0000313" key="2">
    <source>
        <dbReference type="Proteomes" id="UP000239010"/>
    </source>
</evidence>
<protein>
    <submittedName>
        <fullName evidence="1">Transposase</fullName>
    </submittedName>
</protein>
<proteinExistence type="predicted"/>